<dbReference type="OrthoDB" id="9133864at2"/>
<dbReference type="NCBIfam" id="TIGR01708">
    <property type="entry name" value="typeII_sec_gspH"/>
    <property type="match status" value="1"/>
</dbReference>
<dbReference type="InterPro" id="IPR049875">
    <property type="entry name" value="TypeII_GspH"/>
</dbReference>
<dbReference type="GO" id="GO:0005886">
    <property type="term" value="C:plasma membrane"/>
    <property type="evidence" value="ECO:0007669"/>
    <property type="project" value="UniProtKB-SubCell"/>
</dbReference>
<dbReference type="Proteomes" id="UP000199391">
    <property type="component" value="Unassembled WGS sequence"/>
</dbReference>
<dbReference type="Gene3D" id="3.55.40.10">
    <property type="entry name" value="minor pseudopilin epsh domain"/>
    <property type="match status" value="1"/>
</dbReference>
<comment type="subcellular location">
    <subcellularLocation>
        <location evidence="1">Cell inner membrane</location>
        <topology evidence="1">Single-pass membrane protein</topology>
    </subcellularLocation>
</comment>
<keyword evidence="4" id="KW-0488">Methylation</keyword>
<comment type="similarity">
    <text evidence="9">Belongs to the GSP H family.</text>
</comment>
<dbReference type="SUPFAM" id="SSF54523">
    <property type="entry name" value="Pili subunits"/>
    <property type="match status" value="1"/>
</dbReference>
<keyword evidence="5" id="KW-0997">Cell inner membrane</keyword>
<organism evidence="14 15">
    <name type="scientific">Pseudoduganella namucuonensis</name>
    <dbReference type="NCBI Taxonomy" id="1035707"/>
    <lineage>
        <taxon>Bacteria</taxon>
        <taxon>Pseudomonadati</taxon>
        <taxon>Pseudomonadota</taxon>
        <taxon>Betaproteobacteria</taxon>
        <taxon>Burkholderiales</taxon>
        <taxon>Oxalobacteraceae</taxon>
        <taxon>Telluria group</taxon>
        <taxon>Pseudoduganella</taxon>
    </lineage>
</organism>
<dbReference type="InterPro" id="IPR002416">
    <property type="entry name" value="T2SS_protein-GspH"/>
</dbReference>
<dbReference type="EMBL" id="FPBO01000031">
    <property type="protein sequence ID" value="SFV10259.1"/>
    <property type="molecule type" value="Genomic_DNA"/>
</dbReference>
<keyword evidence="6 12" id="KW-0812">Transmembrane</keyword>
<accession>A0A1I7LKU6</accession>
<feature type="domain" description="General secretion pathway GspH" evidence="13">
    <location>
        <begin position="62"/>
        <end position="160"/>
    </location>
</feature>
<dbReference type="STRING" id="1035707.SAMN05216552_103161"/>
<evidence type="ECO:0000256" key="10">
    <source>
        <dbReference type="ARBA" id="ARBA00030775"/>
    </source>
</evidence>
<evidence type="ECO:0000256" key="7">
    <source>
        <dbReference type="ARBA" id="ARBA00022989"/>
    </source>
</evidence>
<sequence length="175" mass="19308">MQAPGHPPRATARALAHPSRPRGRARGFTLIELLVVLVIFGITLGLVSLNSAPSQRQSMQQEAQRIALLLQLARDEAIVRNRLVAFEAGPESYRFLVRGEQRVWEPVTQDDLLRERPFKNSPVTLLLQPASTVPGDTLRIIFGREPVDKPFVLTMASGDISVAIRADGIGHFTVD</sequence>
<evidence type="ECO:0000256" key="5">
    <source>
        <dbReference type="ARBA" id="ARBA00022519"/>
    </source>
</evidence>
<evidence type="ECO:0000256" key="8">
    <source>
        <dbReference type="ARBA" id="ARBA00023136"/>
    </source>
</evidence>
<dbReference type="NCBIfam" id="TIGR02532">
    <property type="entry name" value="IV_pilin_GFxxxE"/>
    <property type="match status" value="1"/>
</dbReference>
<keyword evidence="8 12" id="KW-0472">Membrane</keyword>
<dbReference type="InterPro" id="IPR022346">
    <property type="entry name" value="T2SS_GspH"/>
</dbReference>
<dbReference type="RefSeq" id="WP_093558518.1">
    <property type="nucleotide sequence ID" value="NZ_FPBO01000031.1"/>
</dbReference>
<keyword evidence="15" id="KW-1185">Reference proteome</keyword>
<keyword evidence="3" id="KW-1003">Cell membrane</keyword>
<dbReference type="InterPro" id="IPR045584">
    <property type="entry name" value="Pilin-like"/>
</dbReference>
<evidence type="ECO:0000256" key="4">
    <source>
        <dbReference type="ARBA" id="ARBA00022481"/>
    </source>
</evidence>
<evidence type="ECO:0000256" key="12">
    <source>
        <dbReference type="SAM" id="Phobius"/>
    </source>
</evidence>
<evidence type="ECO:0000256" key="1">
    <source>
        <dbReference type="ARBA" id="ARBA00004377"/>
    </source>
</evidence>
<evidence type="ECO:0000256" key="11">
    <source>
        <dbReference type="SAM" id="MobiDB-lite"/>
    </source>
</evidence>
<evidence type="ECO:0000313" key="15">
    <source>
        <dbReference type="Proteomes" id="UP000199391"/>
    </source>
</evidence>
<evidence type="ECO:0000313" key="14">
    <source>
        <dbReference type="EMBL" id="SFV10259.1"/>
    </source>
</evidence>
<feature type="region of interest" description="Disordered" evidence="11">
    <location>
        <begin position="1"/>
        <end position="21"/>
    </location>
</feature>
<evidence type="ECO:0000256" key="6">
    <source>
        <dbReference type="ARBA" id="ARBA00022692"/>
    </source>
</evidence>
<evidence type="ECO:0000256" key="2">
    <source>
        <dbReference type="ARBA" id="ARBA00021549"/>
    </source>
</evidence>
<dbReference type="GO" id="GO:0015627">
    <property type="term" value="C:type II protein secretion system complex"/>
    <property type="evidence" value="ECO:0007669"/>
    <property type="project" value="InterPro"/>
</dbReference>
<evidence type="ECO:0000256" key="9">
    <source>
        <dbReference type="ARBA" id="ARBA00025772"/>
    </source>
</evidence>
<proteinExistence type="inferred from homology"/>
<gene>
    <name evidence="14" type="ORF">SAMN05216552_103161</name>
</gene>
<reference evidence="15" key="1">
    <citation type="submission" date="2016-10" db="EMBL/GenBank/DDBJ databases">
        <authorList>
            <person name="Varghese N."/>
            <person name="Submissions S."/>
        </authorList>
    </citation>
    <scope>NUCLEOTIDE SEQUENCE [LARGE SCALE GENOMIC DNA]</scope>
    <source>
        <strain evidence="15">CGMCC 1.11014</strain>
    </source>
</reference>
<evidence type="ECO:0000256" key="3">
    <source>
        <dbReference type="ARBA" id="ARBA00022475"/>
    </source>
</evidence>
<protein>
    <recommendedName>
        <fullName evidence="2">Type II secretion system protein H</fullName>
    </recommendedName>
    <alternativeName>
        <fullName evidence="10">General secretion pathway protein H</fullName>
    </alternativeName>
</protein>
<name>A0A1I7LKU6_9BURK</name>
<evidence type="ECO:0000259" key="13">
    <source>
        <dbReference type="Pfam" id="PF12019"/>
    </source>
</evidence>
<dbReference type="GO" id="GO:0015628">
    <property type="term" value="P:protein secretion by the type II secretion system"/>
    <property type="evidence" value="ECO:0007669"/>
    <property type="project" value="InterPro"/>
</dbReference>
<dbReference type="InterPro" id="IPR012902">
    <property type="entry name" value="N_methyl_site"/>
</dbReference>
<keyword evidence="7 12" id="KW-1133">Transmembrane helix</keyword>
<dbReference type="AlphaFoldDB" id="A0A1I7LKU6"/>
<dbReference type="Pfam" id="PF12019">
    <property type="entry name" value="GspH"/>
    <property type="match status" value="1"/>
</dbReference>
<dbReference type="PROSITE" id="PS00409">
    <property type="entry name" value="PROKAR_NTER_METHYL"/>
    <property type="match status" value="1"/>
</dbReference>
<dbReference type="PRINTS" id="PR00885">
    <property type="entry name" value="BCTERIALGSPH"/>
</dbReference>
<dbReference type="Pfam" id="PF07963">
    <property type="entry name" value="N_methyl"/>
    <property type="match status" value="1"/>
</dbReference>
<feature type="transmembrane region" description="Helical" evidence="12">
    <location>
        <begin position="28"/>
        <end position="49"/>
    </location>
</feature>